<dbReference type="GO" id="GO:0005829">
    <property type="term" value="C:cytosol"/>
    <property type="evidence" value="ECO:0007669"/>
    <property type="project" value="TreeGrafter"/>
</dbReference>
<dbReference type="PANTHER" id="PTHR43198">
    <property type="entry name" value="BIFUNCTIONAL TH2 PROTEIN"/>
    <property type="match status" value="1"/>
</dbReference>
<organism evidence="12 13">
    <name type="scientific">Cinnamomum micranthum f. kanehirae</name>
    <dbReference type="NCBI Taxonomy" id="337451"/>
    <lineage>
        <taxon>Eukaryota</taxon>
        <taxon>Viridiplantae</taxon>
        <taxon>Streptophyta</taxon>
        <taxon>Embryophyta</taxon>
        <taxon>Tracheophyta</taxon>
        <taxon>Spermatophyta</taxon>
        <taxon>Magnoliopsida</taxon>
        <taxon>Magnoliidae</taxon>
        <taxon>Laurales</taxon>
        <taxon>Lauraceae</taxon>
        <taxon>Cinnamomum</taxon>
    </lineage>
</organism>
<evidence type="ECO:0000259" key="11">
    <source>
        <dbReference type="Pfam" id="PF03070"/>
    </source>
</evidence>
<gene>
    <name evidence="12" type="ORF">CKAN_02455100</name>
</gene>
<keyword evidence="5" id="KW-0784">Thiamine biosynthesis</keyword>
<dbReference type="GO" id="GO:0009228">
    <property type="term" value="P:thiamine biosynthetic process"/>
    <property type="evidence" value="ECO:0007669"/>
    <property type="project" value="UniProtKB-KW"/>
</dbReference>
<evidence type="ECO:0000313" key="13">
    <source>
        <dbReference type="Proteomes" id="UP000283530"/>
    </source>
</evidence>
<dbReference type="SUPFAM" id="SSF48613">
    <property type="entry name" value="Heme oxygenase-like"/>
    <property type="match status" value="1"/>
</dbReference>
<dbReference type="STRING" id="337451.A0A443PWT2"/>
<dbReference type="OrthoDB" id="37730at2759"/>
<protein>
    <recommendedName>
        <fullName evidence="3">aminopyrimidine aminohydrolase</fullName>
        <ecNumber evidence="3">3.5.99.2</ecNumber>
    </recommendedName>
    <alternativeName>
        <fullName evidence="9">Aminopyrimidine aminohydrolase</fullName>
    </alternativeName>
    <alternativeName>
        <fullName evidence="10">Formylaminopyrimidine amidohydrolase</fullName>
    </alternativeName>
    <alternativeName>
        <fullName evidence="8">Formylaminopyrimidine deformylase</fullName>
    </alternativeName>
</protein>
<dbReference type="GO" id="GO:0050334">
    <property type="term" value="F:thiaminase activity"/>
    <property type="evidence" value="ECO:0007669"/>
    <property type="project" value="UniProtKB-EC"/>
</dbReference>
<dbReference type="Proteomes" id="UP000283530">
    <property type="component" value="Unassembled WGS sequence"/>
</dbReference>
<accession>A0A443PWT2</accession>
<evidence type="ECO:0000256" key="3">
    <source>
        <dbReference type="ARBA" id="ARBA00012684"/>
    </source>
</evidence>
<keyword evidence="6" id="KW-1015">Disulfide bond</keyword>
<evidence type="ECO:0000256" key="8">
    <source>
        <dbReference type="ARBA" id="ARBA00077314"/>
    </source>
</evidence>
<feature type="domain" description="Thiaminase-2/PQQC" evidence="11">
    <location>
        <begin position="21"/>
        <end position="227"/>
    </location>
</feature>
<dbReference type="InterPro" id="IPR050967">
    <property type="entry name" value="Thiamine_Salvage_TenA"/>
</dbReference>
<reference evidence="12 13" key="1">
    <citation type="journal article" date="2019" name="Nat. Plants">
        <title>Stout camphor tree genome fills gaps in understanding of flowering plant genome evolution.</title>
        <authorList>
            <person name="Chaw S.M."/>
            <person name="Liu Y.C."/>
            <person name="Wu Y.W."/>
            <person name="Wang H.Y."/>
            <person name="Lin C.I."/>
            <person name="Wu C.S."/>
            <person name="Ke H.M."/>
            <person name="Chang L.Y."/>
            <person name="Hsu C.Y."/>
            <person name="Yang H.T."/>
            <person name="Sudianto E."/>
            <person name="Hsu M.H."/>
            <person name="Wu K.P."/>
            <person name="Wang L.N."/>
            <person name="Leebens-Mack J.H."/>
            <person name="Tsai I.J."/>
        </authorList>
    </citation>
    <scope>NUCLEOTIDE SEQUENCE [LARGE SCALE GENOMIC DNA]</scope>
    <source>
        <strain evidence="13">cv. Chaw 1501</strain>
        <tissue evidence="12">Young leaves</tissue>
    </source>
</reference>
<evidence type="ECO:0000256" key="7">
    <source>
        <dbReference type="ARBA" id="ARBA00060919"/>
    </source>
</evidence>
<evidence type="ECO:0000256" key="6">
    <source>
        <dbReference type="ARBA" id="ARBA00023157"/>
    </source>
</evidence>
<evidence type="ECO:0000256" key="2">
    <source>
        <dbReference type="ARBA" id="ARBA00004948"/>
    </source>
</evidence>
<dbReference type="EMBL" id="QPKB01000011">
    <property type="protein sequence ID" value="RWR95219.1"/>
    <property type="molecule type" value="Genomic_DNA"/>
</dbReference>
<comment type="similarity">
    <text evidence="7">Belongs to the thiaminase-2 family.</text>
</comment>
<comment type="caution">
    <text evidence="12">The sequence shown here is derived from an EMBL/GenBank/DDBJ whole genome shotgun (WGS) entry which is preliminary data.</text>
</comment>
<evidence type="ECO:0000256" key="9">
    <source>
        <dbReference type="ARBA" id="ARBA00079571"/>
    </source>
</evidence>
<evidence type="ECO:0000256" key="10">
    <source>
        <dbReference type="ARBA" id="ARBA00082825"/>
    </source>
</evidence>
<name>A0A443PWT2_9MAGN</name>
<proteinExistence type="inferred from homology"/>
<dbReference type="InterPro" id="IPR016084">
    <property type="entry name" value="Haem_Oase-like_multi-hlx"/>
</dbReference>
<dbReference type="CDD" id="cd19357">
    <property type="entry name" value="TenA_E_At3g16990-like"/>
    <property type="match status" value="1"/>
</dbReference>
<dbReference type="PANTHER" id="PTHR43198:SF5">
    <property type="entry name" value="BIFUNCTIONAL TENA-E PROTEIN"/>
    <property type="match status" value="1"/>
</dbReference>
<evidence type="ECO:0000256" key="1">
    <source>
        <dbReference type="ARBA" id="ARBA00001881"/>
    </source>
</evidence>
<dbReference type="InterPro" id="IPR004305">
    <property type="entry name" value="Thiaminase-2/PQQC"/>
</dbReference>
<evidence type="ECO:0000313" key="12">
    <source>
        <dbReference type="EMBL" id="RWR95219.1"/>
    </source>
</evidence>
<keyword evidence="13" id="KW-1185">Reference proteome</keyword>
<keyword evidence="4" id="KW-0378">Hydrolase</keyword>
<evidence type="ECO:0000256" key="5">
    <source>
        <dbReference type="ARBA" id="ARBA00022977"/>
    </source>
</evidence>
<comment type="catalytic activity">
    <reaction evidence="1">
        <text>4-amino-5-aminomethyl-2-methylpyrimidine + H2O = 4-amino-5-hydroxymethyl-2-methylpyrimidine + NH4(+)</text>
        <dbReference type="Rhea" id="RHEA:31799"/>
        <dbReference type="ChEBI" id="CHEBI:15377"/>
        <dbReference type="ChEBI" id="CHEBI:16892"/>
        <dbReference type="ChEBI" id="CHEBI:28938"/>
        <dbReference type="ChEBI" id="CHEBI:63416"/>
        <dbReference type="EC" id="3.5.99.2"/>
    </reaction>
</comment>
<dbReference type="EC" id="3.5.99.2" evidence="3"/>
<evidence type="ECO:0000256" key="4">
    <source>
        <dbReference type="ARBA" id="ARBA00022801"/>
    </source>
</evidence>
<dbReference type="Pfam" id="PF03070">
    <property type="entry name" value="TENA_THI-4"/>
    <property type="match status" value="1"/>
</dbReference>
<dbReference type="AlphaFoldDB" id="A0A443PWT2"/>
<dbReference type="Gene3D" id="1.20.910.10">
    <property type="entry name" value="Heme oxygenase-like"/>
    <property type="match status" value="1"/>
</dbReference>
<sequence>MEGGDKVGKGEDGGPIATWLNKHRQLYLESTRHPFILSIKHGSVDISSFKRWLGQDYIFVREFIPFVASVLLKAWKETDDASDIDIILGGIASLNDEISWFKKEASKWDVPLSGNAPQKPNRDYCRFLESLMGSDIEYSVAITAFWAIEAVYQESFSLCLEDDSRTPEELMGTCQRWGNEDFRQYCCSLCRIANRSLAKATEDVVMKAEEAFVHVLEKEVGFWNMSYGDS</sequence>
<comment type="pathway">
    <text evidence="2">Cofactor biosynthesis; thiamine diphosphate biosynthesis.</text>
</comment>
<dbReference type="FunFam" id="1.20.910.10:FF:000007">
    <property type="entry name" value="Bifunctional TENA-E protein"/>
    <property type="match status" value="1"/>
</dbReference>